<feature type="transmembrane region" description="Helical" evidence="19">
    <location>
        <begin position="289"/>
        <end position="309"/>
    </location>
</feature>
<dbReference type="PROSITE" id="PS00108">
    <property type="entry name" value="PROTEIN_KINASE_ST"/>
    <property type="match status" value="1"/>
</dbReference>
<organism evidence="22 23">
    <name type="scientific">Cocos nucifera</name>
    <name type="common">Coconut palm</name>
    <dbReference type="NCBI Taxonomy" id="13894"/>
    <lineage>
        <taxon>Eukaryota</taxon>
        <taxon>Viridiplantae</taxon>
        <taxon>Streptophyta</taxon>
        <taxon>Embryophyta</taxon>
        <taxon>Tracheophyta</taxon>
        <taxon>Spermatophyta</taxon>
        <taxon>Magnoliopsida</taxon>
        <taxon>Liliopsida</taxon>
        <taxon>Arecaceae</taxon>
        <taxon>Arecoideae</taxon>
        <taxon>Cocoseae</taxon>
        <taxon>Attaleinae</taxon>
        <taxon>Cocos</taxon>
    </lineage>
</organism>
<dbReference type="FunFam" id="1.10.510.10:FF:000240">
    <property type="entry name" value="Lectin-domain containing receptor kinase A4.3"/>
    <property type="match status" value="1"/>
</dbReference>
<protein>
    <recommendedName>
        <fullName evidence="4">non-specific serine/threonine protein kinase</fullName>
        <ecNumber evidence="4">2.7.11.1</ecNumber>
    </recommendedName>
</protein>
<dbReference type="PANTHER" id="PTHR27007">
    <property type="match status" value="1"/>
</dbReference>
<evidence type="ECO:0000256" key="14">
    <source>
        <dbReference type="ARBA" id="ARBA00022989"/>
    </source>
</evidence>
<keyword evidence="13 18" id="KW-0067">ATP-binding</keyword>
<feature type="chain" id="PRO_5035443619" description="non-specific serine/threonine protein kinase" evidence="20">
    <location>
        <begin position="40"/>
        <end position="674"/>
    </location>
</feature>
<dbReference type="InterPro" id="IPR001220">
    <property type="entry name" value="Legume_lectin_dom"/>
</dbReference>
<keyword evidence="11 18" id="KW-0547">Nucleotide-binding</keyword>
<reference evidence="22" key="1">
    <citation type="journal article" date="2017" name="Gigascience">
        <title>The genome draft of coconut (Cocos nucifera).</title>
        <authorList>
            <person name="Xiao Y."/>
            <person name="Xu P."/>
            <person name="Fan H."/>
            <person name="Baudouin L."/>
            <person name="Xia W."/>
            <person name="Bocs S."/>
            <person name="Xu J."/>
            <person name="Li Q."/>
            <person name="Guo A."/>
            <person name="Zhou L."/>
            <person name="Li J."/>
            <person name="Wu Y."/>
            <person name="Ma Z."/>
            <person name="Armero A."/>
            <person name="Issali A.E."/>
            <person name="Liu N."/>
            <person name="Peng M."/>
            <person name="Yang Y."/>
        </authorList>
    </citation>
    <scope>NUCLEOTIDE SEQUENCE</scope>
    <source>
        <tissue evidence="22">Spear leaf of Hainan Tall coconut</tissue>
    </source>
</reference>
<dbReference type="SMART" id="SM00220">
    <property type="entry name" value="S_TKc"/>
    <property type="match status" value="1"/>
</dbReference>
<dbReference type="InterPro" id="IPR000719">
    <property type="entry name" value="Prot_kinase_dom"/>
</dbReference>
<dbReference type="Pfam" id="PF00069">
    <property type="entry name" value="Pkinase"/>
    <property type="match status" value="1"/>
</dbReference>
<evidence type="ECO:0000256" key="12">
    <source>
        <dbReference type="ARBA" id="ARBA00022777"/>
    </source>
</evidence>
<dbReference type="FunFam" id="3.30.200.20:FF:000168">
    <property type="entry name" value="L-type lectin-domain containing receptor kinase IX.1"/>
    <property type="match status" value="1"/>
</dbReference>
<evidence type="ECO:0000313" key="23">
    <source>
        <dbReference type="Proteomes" id="UP000797356"/>
    </source>
</evidence>
<keyword evidence="6" id="KW-0723">Serine/threonine-protein kinase</keyword>
<comment type="similarity">
    <text evidence="3">In the C-terminal section; belongs to the protein kinase superfamily. Ser/Thr protein kinase family.</text>
</comment>
<dbReference type="InterPro" id="IPR019825">
    <property type="entry name" value="Lectin_legB_Mn/Ca_BS"/>
</dbReference>
<dbReference type="InterPro" id="IPR013320">
    <property type="entry name" value="ConA-like_dom_sf"/>
</dbReference>
<keyword evidence="14 19" id="KW-1133">Transmembrane helix</keyword>
<dbReference type="OrthoDB" id="761560at2759"/>
<accession>A0A8K0HXB9</accession>
<keyword evidence="7" id="KW-0808">Transferase</keyword>
<evidence type="ECO:0000256" key="7">
    <source>
        <dbReference type="ARBA" id="ARBA00022679"/>
    </source>
</evidence>
<evidence type="ECO:0000313" key="22">
    <source>
        <dbReference type="EMBL" id="KAG1327888.1"/>
    </source>
</evidence>
<dbReference type="CDD" id="cd06899">
    <property type="entry name" value="lectin_legume_LecRK_Arcelin_ConA"/>
    <property type="match status" value="1"/>
</dbReference>
<dbReference type="GO" id="GO:0030246">
    <property type="term" value="F:carbohydrate binding"/>
    <property type="evidence" value="ECO:0007669"/>
    <property type="project" value="UniProtKB-KW"/>
</dbReference>
<dbReference type="InterPro" id="IPR000985">
    <property type="entry name" value="Lectin_LegA_CS"/>
</dbReference>
<keyword evidence="17" id="KW-0325">Glycoprotein</keyword>
<evidence type="ECO:0000256" key="16">
    <source>
        <dbReference type="ARBA" id="ARBA00023170"/>
    </source>
</evidence>
<comment type="subcellular location">
    <subcellularLocation>
        <location evidence="1">Cell membrane</location>
        <topology evidence="1">Single-pass type I membrane protein</topology>
    </subcellularLocation>
</comment>
<proteinExistence type="inferred from homology"/>
<keyword evidence="8 19" id="KW-0812">Transmembrane</keyword>
<evidence type="ECO:0000256" key="8">
    <source>
        <dbReference type="ARBA" id="ARBA00022692"/>
    </source>
</evidence>
<evidence type="ECO:0000256" key="10">
    <source>
        <dbReference type="ARBA" id="ARBA00022734"/>
    </source>
</evidence>
<evidence type="ECO:0000256" key="3">
    <source>
        <dbReference type="ARBA" id="ARBA00010217"/>
    </source>
</evidence>
<name>A0A8K0HXB9_COCNU</name>
<gene>
    <name evidence="22" type="ORF">COCNU_01G018220</name>
</gene>
<dbReference type="EC" id="2.7.11.1" evidence="4"/>
<evidence type="ECO:0000259" key="21">
    <source>
        <dbReference type="PROSITE" id="PS50011"/>
    </source>
</evidence>
<keyword evidence="12 22" id="KW-0418">Kinase</keyword>
<dbReference type="InterPro" id="IPR050528">
    <property type="entry name" value="L-type_Lectin-RKs"/>
</dbReference>
<evidence type="ECO:0000256" key="13">
    <source>
        <dbReference type="ARBA" id="ARBA00022840"/>
    </source>
</evidence>
<evidence type="ECO:0000256" key="6">
    <source>
        <dbReference type="ARBA" id="ARBA00022527"/>
    </source>
</evidence>
<dbReference type="SUPFAM" id="SSF56112">
    <property type="entry name" value="Protein kinase-like (PK-like)"/>
    <property type="match status" value="1"/>
</dbReference>
<dbReference type="Gene3D" id="2.60.120.200">
    <property type="match status" value="1"/>
</dbReference>
<evidence type="ECO:0000256" key="5">
    <source>
        <dbReference type="ARBA" id="ARBA00022475"/>
    </source>
</evidence>
<dbReference type="Proteomes" id="UP000797356">
    <property type="component" value="Chromosome 1"/>
</dbReference>
<keyword evidence="16 22" id="KW-0675">Receptor</keyword>
<evidence type="ECO:0000256" key="11">
    <source>
        <dbReference type="ARBA" id="ARBA00022741"/>
    </source>
</evidence>
<sequence>MSFPLASMASCCSSRNPIPSLQLLLLSLFQLACFTIPQASPLSFNYSMFNQDTTGDLKSYEDATFVSNAIQLTRNQLNTYIEKSMGSVVYDEPVPLWDKASGKLANFTSNFSFTIDGLNNTRSADGIAFFLSSYPYYNETFNHSWGGALGIFDRNGTNATRNKIVAVEFDSYINPEYNDSSANHMGIDIHRIVSVAHVELNANIRKNTVLSASVSYNARTKNLSIFLSNCSDPRRNWSLSFGVDLRDYLPEKVAVGFSASTGDLYEVHIIHSWSFSSSDLGLRHERSKALGFGIAAGVLVSLLCVMFFIKKYICKKVSRSMAEEEEDMAMDVLVGDAIERAAGPRRFPYGELLSATRNFAKERKLGEGGFGEVYMGVLHDSKLEVAIKRISGDSKQGKREYVSEITTISQLRHRNLVQLIGYCHERGHLMLVYEYMLNRSLDYHLYGKDRFLTWPVRYQIALGLASALLYLHEEWQQCIIHRDVKPSNVMLDSEFNAKLGDFGLARLMDHDCNPPTTVLMGTRGYIAPEYAVTGKPSKESDVYSFGVVILEIACGIKPIEDKEKNDKVNLVQWVWELYGRRMYLNAADERLKMEVDEQQMERLIVVGLWCAHPASNLRPSIRQAIHVLKFDAPVPNLPPKMPVPVYYPPSGDLFNFASTSSDTYSASSWSISGR</sequence>
<dbReference type="Pfam" id="PF00139">
    <property type="entry name" value="Lectin_legB"/>
    <property type="match status" value="1"/>
</dbReference>
<comment type="caution">
    <text evidence="22">The sequence shown here is derived from an EMBL/GenBank/DDBJ whole genome shotgun (WGS) entry which is preliminary data.</text>
</comment>
<dbReference type="CDD" id="cd14066">
    <property type="entry name" value="STKc_IRAK"/>
    <property type="match status" value="1"/>
</dbReference>
<dbReference type="PROSITE" id="PS00107">
    <property type="entry name" value="PROTEIN_KINASE_ATP"/>
    <property type="match status" value="1"/>
</dbReference>
<evidence type="ECO:0000256" key="17">
    <source>
        <dbReference type="ARBA" id="ARBA00023180"/>
    </source>
</evidence>
<evidence type="ECO:0000256" key="4">
    <source>
        <dbReference type="ARBA" id="ARBA00012513"/>
    </source>
</evidence>
<feature type="signal peptide" evidence="20">
    <location>
        <begin position="1"/>
        <end position="39"/>
    </location>
</feature>
<evidence type="ECO:0000256" key="1">
    <source>
        <dbReference type="ARBA" id="ARBA00004251"/>
    </source>
</evidence>
<keyword evidence="10" id="KW-0430">Lectin</keyword>
<dbReference type="InterPro" id="IPR017441">
    <property type="entry name" value="Protein_kinase_ATP_BS"/>
</dbReference>
<dbReference type="AlphaFoldDB" id="A0A8K0HXB9"/>
<dbReference type="Gene3D" id="1.10.510.10">
    <property type="entry name" value="Transferase(Phosphotransferase) domain 1"/>
    <property type="match status" value="1"/>
</dbReference>
<evidence type="ECO:0000256" key="18">
    <source>
        <dbReference type="PROSITE-ProRule" id="PRU10141"/>
    </source>
</evidence>
<reference evidence="22" key="2">
    <citation type="submission" date="2019-07" db="EMBL/GenBank/DDBJ databases">
        <authorList>
            <person name="Yang Y."/>
            <person name="Bocs S."/>
            <person name="Baudouin L."/>
        </authorList>
    </citation>
    <scope>NUCLEOTIDE SEQUENCE</scope>
    <source>
        <tissue evidence="22">Spear leaf of Hainan Tall coconut</tissue>
    </source>
</reference>
<dbReference type="GO" id="GO:0005886">
    <property type="term" value="C:plasma membrane"/>
    <property type="evidence" value="ECO:0007669"/>
    <property type="project" value="UniProtKB-SubCell"/>
</dbReference>
<dbReference type="PROSITE" id="PS00307">
    <property type="entry name" value="LECTIN_LEGUME_BETA"/>
    <property type="match status" value="1"/>
</dbReference>
<keyword evidence="9 20" id="KW-0732">Signal</keyword>
<evidence type="ECO:0000256" key="20">
    <source>
        <dbReference type="SAM" id="SignalP"/>
    </source>
</evidence>
<keyword evidence="23" id="KW-1185">Reference proteome</keyword>
<dbReference type="GO" id="GO:0005524">
    <property type="term" value="F:ATP binding"/>
    <property type="evidence" value="ECO:0007669"/>
    <property type="project" value="UniProtKB-UniRule"/>
</dbReference>
<dbReference type="Gene3D" id="3.30.200.20">
    <property type="entry name" value="Phosphorylase Kinase, domain 1"/>
    <property type="match status" value="1"/>
</dbReference>
<keyword evidence="15 19" id="KW-0472">Membrane</keyword>
<dbReference type="SUPFAM" id="SSF49899">
    <property type="entry name" value="Concanavalin A-like lectins/glucanases"/>
    <property type="match status" value="1"/>
</dbReference>
<dbReference type="GO" id="GO:0002229">
    <property type="term" value="P:defense response to oomycetes"/>
    <property type="evidence" value="ECO:0007669"/>
    <property type="project" value="UniProtKB-ARBA"/>
</dbReference>
<dbReference type="PROSITE" id="PS00308">
    <property type="entry name" value="LECTIN_LEGUME_ALPHA"/>
    <property type="match status" value="1"/>
</dbReference>
<evidence type="ECO:0000256" key="15">
    <source>
        <dbReference type="ARBA" id="ARBA00023136"/>
    </source>
</evidence>
<dbReference type="GO" id="GO:0004674">
    <property type="term" value="F:protein serine/threonine kinase activity"/>
    <property type="evidence" value="ECO:0007669"/>
    <property type="project" value="UniProtKB-KW"/>
</dbReference>
<dbReference type="InterPro" id="IPR008271">
    <property type="entry name" value="Ser/Thr_kinase_AS"/>
</dbReference>
<evidence type="ECO:0000256" key="2">
    <source>
        <dbReference type="ARBA" id="ARBA00008536"/>
    </source>
</evidence>
<evidence type="ECO:0000256" key="9">
    <source>
        <dbReference type="ARBA" id="ARBA00022729"/>
    </source>
</evidence>
<keyword evidence="5" id="KW-1003">Cell membrane</keyword>
<feature type="domain" description="Protein kinase" evidence="21">
    <location>
        <begin position="359"/>
        <end position="615"/>
    </location>
</feature>
<dbReference type="EMBL" id="CM017872">
    <property type="protein sequence ID" value="KAG1327888.1"/>
    <property type="molecule type" value="Genomic_DNA"/>
</dbReference>
<dbReference type="PROSITE" id="PS50011">
    <property type="entry name" value="PROTEIN_KINASE_DOM"/>
    <property type="match status" value="1"/>
</dbReference>
<feature type="binding site" evidence="18">
    <location>
        <position position="388"/>
    </location>
    <ligand>
        <name>ATP</name>
        <dbReference type="ChEBI" id="CHEBI:30616"/>
    </ligand>
</feature>
<dbReference type="InterPro" id="IPR011009">
    <property type="entry name" value="Kinase-like_dom_sf"/>
</dbReference>
<comment type="similarity">
    <text evidence="2">In the N-terminal section; belongs to the leguminous lectin family.</text>
</comment>
<evidence type="ECO:0000256" key="19">
    <source>
        <dbReference type="SAM" id="Phobius"/>
    </source>
</evidence>